<evidence type="ECO:0000256" key="1">
    <source>
        <dbReference type="ARBA" id="ARBA00004141"/>
    </source>
</evidence>
<feature type="transmembrane region" description="Helical" evidence="5">
    <location>
        <begin position="84"/>
        <end position="101"/>
    </location>
</feature>
<dbReference type="GO" id="GO:0022857">
    <property type="term" value="F:transmembrane transporter activity"/>
    <property type="evidence" value="ECO:0007669"/>
    <property type="project" value="InterPro"/>
</dbReference>
<dbReference type="EMBL" id="CAJRGZ010000012">
    <property type="protein sequence ID" value="CAG5137785.1"/>
    <property type="molecule type" value="Genomic_DNA"/>
</dbReference>
<dbReference type="Gene3D" id="1.20.1250.20">
    <property type="entry name" value="MFS general substrate transporter like domains"/>
    <property type="match status" value="2"/>
</dbReference>
<dbReference type="RefSeq" id="XP_043163735.1">
    <property type="nucleotide sequence ID" value="XM_043307800.1"/>
</dbReference>
<dbReference type="GO" id="GO:0005886">
    <property type="term" value="C:plasma membrane"/>
    <property type="evidence" value="ECO:0007669"/>
    <property type="project" value="TreeGrafter"/>
</dbReference>
<feature type="transmembrane region" description="Helical" evidence="5">
    <location>
        <begin position="539"/>
        <end position="558"/>
    </location>
</feature>
<evidence type="ECO:0000256" key="5">
    <source>
        <dbReference type="SAM" id="Phobius"/>
    </source>
</evidence>
<keyword evidence="3 5" id="KW-1133">Transmembrane helix</keyword>
<feature type="transmembrane region" description="Helical" evidence="5">
    <location>
        <begin position="255"/>
        <end position="280"/>
    </location>
</feature>
<evidence type="ECO:0000313" key="7">
    <source>
        <dbReference type="Proteomes" id="UP000676310"/>
    </source>
</evidence>
<evidence type="ECO:0000256" key="3">
    <source>
        <dbReference type="ARBA" id="ARBA00022989"/>
    </source>
</evidence>
<feature type="transmembrane region" description="Helical" evidence="5">
    <location>
        <begin position="372"/>
        <end position="392"/>
    </location>
</feature>
<dbReference type="SUPFAM" id="SSF103473">
    <property type="entry name" value="MFS general substrate transporter"/>
    <property type="match status" value="2"/>
</dbReference>
<proteinExistence type="predicted"/>
<protein>
    <recommendedName>
        <fullName evidence="8">Siderophore iron transporter</fullName>
    </recommendedName>
</protein>
<feature type="transmembrane region" description="Helical" evidence="5">
    <location>
        <begin position="113"/>
        <end position="133"/>
    </location>
</feature>
<gene>
    <name evidence="6" type="ORF">ALTATR162_LOCUS207</name>
</gene>
<dbReference type="PANTHER" id="PTHR23501">
    <property type="entry name" value="MAJOR FACILITATOR SUPERFAMILY"/>
    <property type="match status" value="1"/>
</dbReference>
<comment type="subcellular location">
    <subcellularLocation>
        <location evidence="1">Membrane</location>
        <topology evidence="1">Multi-pass membrane protein</topology>
    </subcellularLocation>
</comment>
<dbReference type="GeneID" id="67013474"/>
<feature type="transmembrane region" description="Helical" evidence="5">
    <location>
        <begin position="153"/>
        <end position="170"/>
    </location>
</feature>
<evidence type="ECO:0008006" key="8">
    <source>
        <dbReference type="Google" id="ProtNLM"/>
    </source>
</evidence>
<keyword evidence="7" id="KW-1185">Reference proteome</keyword>
<feature type="transmembrane region" description="Helical" evidence="5">
    <location>
        <begin position="334"/>
        <end position="351"/>
    </location>
</feature>
<dbReference type="OrthoDB" id="4078873at2759"/>
<dbReference type="InterPro" id="IPR036259">
    <property type="entry name" value="MFS_trans_sf"/>
</dbReference>
<dbReference type="AlphaFoldDB" id="A0A8J2MUH6"/>
<feature type="transmembrane region" description="Helical" evidence="5">
    <location>
        <begin position="292"/>
        <end position="314"/>
    </location>
</feature>
<evidence type="ECO:0000256" key="2">
    <source>
        <dbReference type="ARBA" id="ARBA00022692"/>
    </source>
</evidence>
<dbReference type="PANTHER" id="PTHR23501:SF107">
    <property type="entry name" value="TRANSPORTER, PUTATIVE (AFU_ORTHOLOGUE AFUA_7G04730)-RELATED"/>
    <property type="match status" value="1"/>
</dbReference>
<reference evidence="6" key="1">
    <citation type="submission" date="2021-05" db="EMBL/GenBank/DDBJ databases">
        <authorList>
            <person name="Stam R."/>
        </authorList>
    </citation>
    <scope>NUCLEOTIDE SEQUENCE</scope>
    <source>
        <strain evidence="6">CS162</strain>
    </source>
</reference>
<dbReference type="Pfam" id="PF07690">
    <property type="entry name" value="MFS_1"/>
    <property type="match status" value="1"/>
</dbReference>
<keyword evidence="4 5" id="KW-0472">Membrane</keyword>
<sequence length="574" mass="63600">MASGYAPQMEKIAGMHPSEQREFCDNLEVVADTTSVKPPSTTVKYDSNSNVTMNTLPSTAENDVEQLRGPAEMENLAVIWTKNWLIAAYAAIMLISFINSLQQQANFSWRPYVTSAFMMHGLTAMTDVVANIVGGVSKLPLAKFIDLVGRPQGFLMCLMFIVASLILMAFCQNVQTFCAAQVIYWTGMNGVDYVFNIFIADTSLMQNRLIWMSFTGLPYVVNTFAGPELGETYLTYSTWRWGYGSFAILTPVFSLSFWAVFWLMVVGLLLVAGGFSLLLLPWPLAFYQKKGFASPMVLCMIVFGLLLIAAFVVWERFFAIKTFFPYYLMKNRSVIAACLLGGNSWIAFYSYRMMYSSYLQVVFQLSVSKAGYITNIFNIVSCTWAIIISLAMKYTDTYKWGAIIAVPIQLLMTGLLIHLRTPGTHIALLVLVEVLGAMASAMLYNVEQVAIMMAVPHDQVAVAIALLNVITAVGGAIGQSVSGTLWAQIVPKKLAEYLPEGSKHLAPIIYGDISLQLELPWGSPEREAVVHAFGDAQKVMVMLGTCAFVPCFIWVAMLKNSRMSERKARKGLQA</sequence>
<dbReference type="Proteomes" id="UP000676310">
    <property type="component" value="Unassembled WGS sequence"/>
</dbReference>
<organism evidence="6 7">
    <name type="scientific">Alternaria atra</name>
    <dbReference type="NCBI Taxonomy" id="119953"/>
    <lineage>
        <taxon>Eukaryota</taxon>
        <taxon>Fungi</taxon>
        <taxon>Dikarya</taxon>
        <taxon>Ascomycota</taxon>
        <taxon>Pezizomycotina</taxon>
        <taxon>Dothideomycetes</taxon>
        <taxon>Pleosporomycetidae</taxon>
        <taxon>Pleosporales</taxon>
        <taxon>Pleosporineae</taxon>
        <taxon>Pleosporaceae</taxon>
        <taxon>Alternaria</taxon>
        <taxon>Alternaria sect. Ulocladioides</taxon>
    </lineage>
</organism>
<accession>A0A8J2MUH6</accession>
<feature type="transmembrane region" description="Helical" evidence="5">
    <location>
        <begin position="398"/>
        <end position="419"/>
    </location>
</feature>
<dbReference type="InterPro" id="IPR011701">
    <property type="entry name" value="MFS"/>
</dbReference>
<name>A0A8J2MUH6_9PLEO</name>
<keyword evidence="2 5" id="KW-0812">Transmembrane</keyword>
<comment type="caution">
    <text evidence="6">The sequence shown here is derived from an EMBL/GenBank/DDBJ whole genome shotgun (WGS) entry which is preliminary data.</text>
</comment>
<evidence type="ECO:0000256" key="4">
    <source>
        <dbReference type="ARBA" id="ARBA00023136"/>
    </source>
</evidence>
<evidence type="ECO:0000313" key="6">
    <source>
        <dbReference type="EMBL" id="CAG5137785.1"/>
    </source>
</evidence>
<feature type="transmembrane region" description="Helical" evidence="5">
    <location>
        <begin position="426"/>
        <end position="446"/>
    </location>
</feature>